<protein>
    <submittedName>
        <fullName evidence="2">Uncharacterized protein</fullName>
    </submittedName>
</protein>
<keyword evidence="3" id="KW-1185">Reference proteome</keyword>
<feature type="compositionally biased region" description="Basic and acidic residues" evidence="1">
    <location>
        <begin position="1"/>
        <end position="13"/>
    </location>
</feature>
<dbReference type="Proteomes" id="UP000071859">
    <property type="component" value="Unassembled WGS sequence"/>
</dbReference>
<reference evidence="2" key="1">
    <citation type="submission" date="2016-01" db="EMBL/GenBank/DDBJ databases">
        <authorList>
            <person name="Peeters C."/>
        </authorList>
    </citation>
    <scope>NUCLEOTIDE SEQUENCE</scope>
    <source>
        <strain evidence="2">LMG 29321</strain>
    </source>
</reference>
<sequence length="77" mass="8938">MKAEEGWIDHRAEQSPPQSRRAAEPQSRTTCGMSRWTTSTSLPKQGSMTPFVKRRHELMRRQRERCATDPYESTSDV</sequence>
<evidence type="ECO:0000256" key="1">
    <source>
        <dbReference type="SAM" id="MobiDB-lite"/>
    </source>
</evidence>
<accession>A0A158EE19</accession>
<dbReference type="EMBL" id="FCOX02000072">
    <property type="protein sequence ID" value="SAL05023.1"/>
    <property type="molecule type" value="Genomic_DNA"/>
</dbReference>
<evidence type="ECO:0000313" key="3">
    <source>
        <dbReference type="Proteomes" id="UP000071859"/>
    </source>
</evidence>
<comment type="caution">
    <text evidence="2">The sequence shown here is derived from an EMBL/GenBank/DDBJ whole genome shotgun (WGS) entry which is preliminary data.</text>
</comment>
<proteinExistence type="predicted"/>
<name>A0A158EE19_9BURK</name>
<dbReference type="AlphaFoldDB" id="A0A158EE19"/>
<feature type="compositionally biased region" description="Polar residues" evidence="1">
    <location>
        <begin position="26"/>
        <end position="48"/>
    </location>
</feature>
<organism evidence="2 3">
    <name type="scientific">Caballeronia calidae</name>
    <dbReference type="NCBI Taxonomy" id="1777139"/>
    <lineage>
        <taxon>Bacteria</taxon>
        <taxon>Pseudomonadati</taxon>
        <taxon>Pseudomonadota</taxon>
        <taxon>Betaproteobacteria</taxon>
        <taxon>Burkholderiales</taxon>
        <taxon>Burkholderiaceae</taxon>
        <taxon>Caballeronia</taxon>
    </lineage>
</organism>
<gene>
    <name evidence="2" type="ORF">AWB78_07251</name>
</gene>
<feature type="region of interest" description="Disordered" evidence="1">
    <location>
        <begin position="1"/>
        <end position="48"/>
    </location>
</feature>
<evidence type="ECO:0000313" key="2">
    <source>
        <dbReference type="EMBL" id="SAL05023.1"/>
    </source>
</evidence>